<dbReference type="Pfam" id="PF13191">
    <property type="entry name" value="AAA_16"/>
    <property type="match status" value="1"/>
</dbReference>
<dbReference type="GO" id="GO:0005524">
    <property type="term" value="F:ATP binding"/>
    <property type="evidence" value="ECO:0007669"/>
    <property type="project" value="UniProtKB-KW"/>
</dbReference>
<organism evidence="3 4">
    <name type="scientific">Nocardioides immobilis</name>
    <dbReference type="NCBI Taxonomy" id="2049295"/>
    <lineage>
        <taxon>Bacteria</taxon>
        <taxon>Bacillati</taxon>
        <taxon>Actinomycetota</taxon>
        <taxon>Actinomycetes</taxon>
        <taxon>Propionibacteriales</taxon>
        <taxon>Nocardioidaceae</taxon>
        <taxon>Nocardioides</taxon>
    </lineage>
</organism>
<name>A0A417XYY0_9ACTN</name>
<dbReference type="AlphaFoldDB" id="A0A417XYY0"/>
<evidence type="ECO:0000313" key="4">
    <source>
        <dbReference type="Proteomes" id="UP000283644"/>
    </source>
</evidence>
<evidence type="ECO:0000259" key="2">
    <source>
        <dbReference type="Pfam" id="PF13191"/>
    </source>
</evidence>
<dbReference type="SUPFAM" id="SSF52540">
    <property type="entry name" value="P-loop containing nucleoside triphosphate hydrolases"/>
    <property type="match status" value="1"/>
</dbReference>
<keyword evidence="3" id="KW-0067">ATP-binding</keyword>
<protein>
    <submittedName>
        <fullName evidence="3">ATP-binding protein</fullName>
    </submittedName>
</protein>
<dbReference type="InterPro" id="IPR027417">
    <property type="entry name" value="P-loop_NTPase"/>
</dbReference>
<keyword evidence="3" id="KW-0547">Nucleotide-binding</keyword>
<dbReference type="OrthoDB" id="2020141at2"/>
<evidence type="ECO:0000256" key="1">
    <source>
        <dbReference type="SAM" id="MobiDB-lite"/>
    </source>
</evidence>
<keyword evidence="4" id="KW-1185">Reference proteome</keyword>
<dbReference type="EMBL" id="QXGH01000023">
    <property type="protein sequence ID" value="RHW25569.1"/>
    <property type="molecule type" value="Genomic_DNA"/>
</dbReference>
<dbReference type="Proteomes" id="UP000283644">
    <property type="component" value="Unassembled WGS sequence"/>
</dbReference>
<gene>
    <name evidence="3" type="ORF">D0Z08_18870</name>
</gene>
<accession>A0A417XYY0</accession>
<evidence type="ECO:0000313" key="3">
    <source>
        <dbReference type="EMBL" id="RHW25569.1"/>
    </source>
</evidence>
<feature type="domain" description="Orc1-like AAA ATPase" evidence="2">
    <location>
        <begin position="37"/>
        <end position="199"/>
    </location>
</feature>
<feature type="region of interest" description="Disordered" evidence="1">
    <location>
        <begin position="1"/>
        <end position="32"/>
    </location>
</feature>
<dbReference type="InterPro" id="IPR041664">
    <property type="entry name" value="AAA_16"/>
</dbReference>
<sequence>MAIAARTCTRPTQGRGSVAEREENPYRPGFNQPPLVFAGRADVLDGAAEALDIAAYDGRTPRPLILLGPRGVGKTVTLGEISALAAERHGWPTVHVEAKLAGPFLSDLTAGLHGAGRLLAGADLDRRKSRIRVTGGKVEARAFGVGGELQFDAERPEGPAPNLGATLAETMRIAIERSAGLVLTVDELQNAEPGDVSMLFGVIQEYVPNGWPLVIALAALPTLRENRGRRRLPTYLERAEWHDLDTLPPTEARQALVGPAQQAGRPMTPGAADALLGHAGGYPYAIQVAGHFAWRASHGSRAIGVDHARAAVPKIEADLAQLFRSRWDDASPREQEYLRAMAAVAGRGEVPRGGPVAAELGAPVTSVSYLRARLLRKGTIYREAGGALHFITPGMGAWIRARDRED</sequence>
<reference evidence="3 4" key="1">
    <citation type="submission" date="2018-09" db="EMBL/GenBank/DDBJ databases">
        <title>Genome sequencing of Nocardioides immobilis CCTCC AB 2017083 for comparison to Nocardioides silvaticus.</title>
        <authorList>
            <person name="Li C."/>
            <person name="Wang G."/>
        </authorList>
    </citation>
    <scope>NUCLEOTIDE SEQUENCE [LARGE SCALE GENOMIC DNA]</scope>
    <source>
        <strain evidence="3 4">CCTCC AB 2017083</strain>
    </source>
</reference>
<proteinExistence type="predicted"/>
<comment type="caution">
    <text evidence="3">The sequence shown here is derived from an EMBL/GenBank/DDBJ whole genome shotgun (WGS) entry which is preliminary data.</text>
</comment>